<sequence>MNQSPHFVTVSVGARSPFPALPADQLTVMMSLAQSNPVVIVSLPDVTDEDITNIKAPPQAVALRRSAKMPAGALLLVLKTNEEEVWPISVPFLDEAILMRSWARTQTDSNIILLVLVDAQTQIVRAQRTIGLPPRLLEMVRQGILQAVHIDQRAAMEELAGLDDHTIWSQSTCWQDQGDEDFTMVAEAPVHP</sequence>
<reference evidence="1" key="1">
    <citation type="submission" date="2024-11" db="EMBL/GenBank/DDBJ databases">
        <title>Description of Massilia orientalis sp. nov., isolated from rhizosphere soil of Ageratina adenophora.</title>
        <authorList>
            <person name="Wang Y."/>
        </authorList>
    </citation>
    <scope>NUCLEOTIDE SEQUENCE</scope>
    <source>
        <strain evidence="1">YIM B02787</strain>
    </source>
</reference>
<proteinExistence type="predicted"/>
<evidence type="ECO:0000313" key="1">
    <source>
        <dbReference type="EMBL" id="MFJ1470123.1"/>
    </source>
</evidence>
<accession>A0ACC7MDC7</accession>
<protein>
    <submittedName>
        <fullName evidence="1">Uncharacterized protein</fullName>
    </submittedName>
</protein>
<dbReference type="EMBL" id="JASNRB020000013">
    <property type="protein sequence ID" value="MFJ1470123.1"/>
    <property type="molecule type" value="Genomic_DNA"/>
</dbReference>
<name>A0ACC7MDC7_9BURK</name>
<gene>
    <name evidence="1" type="ORF">QPK29_020625</name>
</gene>
<evidence type="ECO:0000313" key="2">
    <source>
        <dbReference type="Proteomes" id="UP001168096"/>
    </source>
</evidence>
<dbReference type="Proteomes" id="UP001168096">
    <property type="component" value="Unassembled WGS sequence"/>
</dbReference>
<organism evidence="1 2">
    <name type="scientific">Massilia orientalis</name>
    <dbReference type="NCBI Taxonomy" id="3050128"/>
    <lineage>
        <taxon>Bacteria</taxon>
        <taxon>Pseudomonadati</taxon>
        <taxon>Pseudomonadota</taxon>
        <taxon>Betaproteobacteria</taxon>
        <taxon>Burkholderiales</taxon>
        <taxon>Oxalobacteraceae</taxon>
        <taxon>Telluria group</taxon>
        <taxon>Massilia</taxon>
    </lineage>
</organism>
<keyword evidence="2" id="KW-1185">Reference proteome</keyword>
<comment type="caution">
    <text evidence="1">The sequence shown here is derived from an EMBL/GenBank/DDBJ whole genome shotgun (WGS) entry which is preliminary data.</text>
</comment>